<evidence type="ECO:0000256" key="3">
    <source>
        <dbReference type="ARBA" id="ARBA00022475"/>
    </source>
</evidence>
<evidence type="ECO:0000256" key="5">
    <source>
        <dbReference type="ARBA" id="ARBA00022989"/>
    </source>
</evidence>
<sequence length="311" mass="33820">MDFDWLLADDNVQKAETFADQLLTWLATSGVRILVILLLAAGLRIAAGWLIRRFFRTMVDSGSVLSSMTSAVVKRDTQQVEAARARREQRAKTLSTVAVNIAAAAIGIMAGIMIIAEFGVNVGPIIASLGVVGVAAGIGAQTIIKDFIAGLVMLFEDVIAVGDVIDIEYATGTVVDINLRTTQVRSLDGVLWTVRNGEIIRVGNMSRGFSNAVVQLDISNRARHADVTAALEKAVAAIWSDETFRELLLEEPVVSGILSVDGARVQRRIVAKVMPGQQWTVEQELRQRVRTEFEEAGIEFAMPPFMQHTTT</sequence>
<dbReference type="GO" id="GO:0005886">
    <property type="term" value="C:plasma membrane"/>
    <property type="evidence" value="ECO:0007669"/>
    <property type="project" value="UniProtKB-SubCell"/>
</dbReference>
<feature type="domain" description="Mechanosensitive ion channel MscS C-terminal" evidence="9">
    <location>
        <begin position="248"/>
        <end position="300"/>
    </location>
</feature>
<dbReference type="InterPro" id="IPR011014">
    <property type="entry name" value="MscS_channel_TM-2"/>
</dbReference>
<dbReference type="GO" id="GO:0008381">
    <property type="term" value="F:mechanosensitive monoatomic ion channel activity"/>
    <property type="evidence" value="ECO:0007669"/>
    <property type="project" value="InterPro"/>
</dbReference>
<dbReference type="Proteomes" id="UP000195981">
    <property type="component" value="Unassembled WGS sequence"/>
</dbReference>
<dbReference type="EMBL" id="FWFG01000107">
    <property type="protein sequence ID" value="SLM95042.1"/>
    <property type="molecule type" value="Genomic_DNA"/>
</dbReference>
<evidence type="ECO:0000259" key="9">
    <source>
        <dbReference type="Pfam" id="PF21082"/>
    </source>
</evidence>
<dbReference type="PANTHER" id="PTHR30460">
    <property type="entry name" value="MODERATE CONDUCTANCE MECHANOSENSITIVE CHANNEL YBIO"/>
    <property type="match status" value="1"/>
</dbReference>
<feature type="transmembrane region" description="Helical" evidence="7">
    <location>
        <begin position="122"/>
        <end position="144"/>
    </location>
</feature>
<name>A0A1X6X760_9MICO</name>
<evidence type="ECO:0000256" key="7">
    <source>
        <dbReference type="SAM" id="Phobius"/>
    </source>
</evidence>
<dbReference type="Gene3D" id="2.30.30.60">
    <property type="match status" value="1"/>
</dbReference>
<dbReference type="SUPFAM" id="SSF82689">
    <property type="entry name" value="Mechanosensitive channel protein MscS (YggB), C-terminal domain"/>
    <property type="match status" value="1"/>
</dbReference>
<accession>A0A1X6X760</accession>
<evidence type="ECO:0000313" key="10">
    <source>
        <dbReference type="EMBL" id="SLM95042.1"/>
    </source>
</evidence>
<dbReference type="SUPFAM" id="SSF50182">
    <property type="entry name" value="Sm-like ribonucleoproteins"/>
    <property type="match status" value="1"/>
</dbReference>
<dbReference type="InterPro" id="IPR006685">
    <property type="entry name" value="MscS_channel_2nd"/>
</dbReference>
<keyword evidence="5 7" id="KW-1133">Transmembrane helix</keyword>
<dbReference type="PANTHER" id="PTHR30460:SF0">
    <property type="entry name" value="MODERATE CONDUCTANCE MECHANOSENSITIVE CHANNEL YBIO"/>
    <property type="match status" value="1"/>
</dbReference>
<evidence type="ECO:0000256" key="2">
    <source>
        <dbReference type="ARBA" id="ARBA00008017"/>
    </source>
</evidence>
<dbReference type="Gene3D" id="3.30.70.100">
    <property type="match status" value="1"/>
</dbReference>
<keyword evidence="6 7" id="KW-0472">Membrane</keyword>
<dbReference type="OrthoDB" id="4638917at2"/>
<evidence type="ECO:0000259" key="8">
    <source>
        <dbReference type="Pfam" id="PF00924"/>
    </source>
</evidence>
<evidence type="ECO:0000256" key="4">
    <source>
        <dbReference type="ARBA" id="ARBA00022692"/>
    </source>
</evidence>
<dbReference type="InterPro" id="IPR010920">
    <property type="entry name" value="LSM_dom_sf"/>
</dbReference>
<reference evidence="10 11" key="1">
    <citation type="submission" date="2017-02" db="EMBL/GenBank/DDBJ databases">
        <authorList>
            <person name="Peterson S.W."/>
        </authorList>
    </citation>
    <scope>NUCLEOTIDE SEQUENCE [LARGE SCALE GENOMIC DNA]</scope>
    <source>
        <strain evidence="10 11">CIP104813</strain>
    </source>
</reference>
<dbReference type="SUPFAM" id="SSF82861">
    <property type="entry name" value="Mechanosensitive channel protein MscS (YggB), transmembrane region"/>
    <property type="match status" value="1"/>
</dbReference>
<keyword evidence="3" id="KW-1003">Cell membrane</keyword>
<feature type="domain" description="Mechanosensitive ion channel MscS" evidence="8">
    <location>
        <begin position="142"/>
        <end position="207"/>
    </location>
</feature>
<dbReference type="Pfam" id="PF21082">
    <property type="entry name" value="MS_channel_3rd"/>
    <property type="match status" value="1"/>
</dbReference>
<evidence type="ECO:0000256" key="6">
    <source>
        <dbReference type="ARBA" id="ARBA00023136"/>
    </source>
</evidence>
<comment type="subcellular location">
    <subcellularLocation>
        <location evidence="1">Cell membrane</location>
        <topology evidence="1">Multi-pass membrane protein</topology>
    </subcellularLocation>
</comment>
<comment type="similarity">
    <text evidence="2">Belongs to the MscS (TC 1.A.23) family.</text>
</comment>
<feature type="transmembrane region" description="Helical" evidence="7">
    <location>
        <begin position="31"/>
        <end position="51"/>
    </location>
</feature>
<dbReference type="Gene3D" id="1.10.287.1260">
    <property type="match status" value="1"/>
</dbReference>
<gene>
    <name evidence="10" type="ORF">FM110_12110</name>
</gene>
<dbReference type="InterPro" id="IPR049278">
    <property type="entry name" value="MS_channel_C"/>
</dbReference>
<keyword evidence="4 7" id="KW-0812">Transmembrane</keyword>
<organism evidence="10 11">
    <name type="scientific">Brachybacterium nesterenkovii</name>
    <dbReference type="NCBI Taxonomy" id="47847"/>
    <lineage>
        <taxon>Bacteria</taxon>
        <taxon>Bacillati</taxon>
        <taxon>Actinomycetota</taxon>
        <taxon>Actinomycetes</taxon>
        <taxon>Micrococcales</taxon>
        <taxon>Dermabacteraceae</taxon>
        <taxon>Brachybacterium</taxon>
    </lineage>
</organism>
<dbReference type="Pfam" id="PF00924">
    <property type="entry name" value="MS_channel_2nd"/>
    <property type="match status" value="1"/>
</dbReference>
<evidence type="ECO:0000313" key="11">
    <source>
        <dbReference type="Proteomes" id="UP000195981"/>
    </source>
</evidence>
<feature type="transmembrane region" description="Helical" evidence="7">
    <location>
        <begin position="94"/>
        <end position="116"/>
    </location>
</feature>
<dbReference type="InterPro" id="IPR045276">
    <property type="entry name" value="YbiO_bact"/>
</dbReference>
<dbReference type="InterPro" id="IPR023408">
    <property type="entry name" value="MscS_beta-dom_sf"/>
</dbReference>
<proteinExistence type="inferred from homology"/>
<keyword evidence="11" id="KW-1185">Reference proteome</keyword>
<dbReference type="InterPro" id="IPR011066">
    <property type="entry name" value="MscS_channel_C_sf"/>
</dbReference>
<dbReference type="AlphaFoldDB" id="A0A1X6X760"/>
<evidence type="ECO:0000256" key="1">
    <source>
        <dbReference type="ARBA" id="ARBA00004651"/>
    </source>
</evidence>
<protein>
    <submittedName>
        <fullName evidence="10">Potassium efflux system kefA / Small-conductance mechanosensitive channel</fullName>
    </submittedName>
</protein>
<dbReference type="RefSeq" id="WP_087105007.1">
    <property type="nucleotide sequence ID" value="NZ_FWFG01000107.1"/>
</dbReference>